<reference evidence="2" key="1">
    <citation type="submission" date="2021-03" db="EMBL/GenBank/DDBJ databases">
        <title>Agromyces archimandritus sp. nov., isolated from the cockroach Archimandrita tessellata.</title>
        <authorList>
            <person name="Guzman J."/>
            <person name="Ortuzar M."/>
            <person name="Poehlein A."/>
            <person name="Daniel R."/>
            <person name="Trujillo M."/>
            <person name="Vilcinskas A."/>
        </authorList>
    </citation>
    <scope>NUCLEOTIDE SEQUENCE</scope>
    <source>
        <strain evidence="2">G127AT</strain>
    </source>
</reference>
<protein>
    <submittedName>
        <fullName evidence="2">MarR family transcriptional regulator</fullName>
    </submittedName>
</protein>
<dbReference type="Pfam" id="PF01047">
    <property type="entry name" value="MarR"/>
    <property type="match status" value="1"/>
</dbReference>
<dbReference type="InterPro" id="IPR000835">
    <property type="entry name" value="HTH_MarR-typ"/>
</dbReference>
<gene>
    <name evidence="2" type="ORF">G127AT_07190</name>
</gene>
<dbReference type="EMBL" id="CP071696">
    <property type="protein sequence ID" value="QTX05963.1"/>
    <property type="molecule type" value="Genomic_DNA"/>
</dbReference>
<dbReference type="Proteomes" id="UP000671914">
    <property type="component" value="Chromosome"/>
</dbReference>
<dbReference type="PANTHER" id="PTHR33164:SF43">
    <property type="entry name" value="HTH-TYPE TRANSCRIPTIONAL REPRESSOR YETL"/>
    <property type="match status" value="1"/>
</dbReference>
<dbReference type="RefSeq" id="WP_210901446.1">
    <property type="nucleotide sequence ID" value="NZ_CP071696.1"/>
</dbReference>
<dbReference type="InterPro" id="IPR036388">
    <property type="entry name" value="WH-like_DNA-bd_sf"/>
</dbReference>
<sequence>MDTGNERAERDALLERLLGLEAEMETSIVPDLIEPFLQIRLTTQQLKVLVILVTMQPDGTTVQALARDLEVSLATMSGIVDRLATQEMVERVEDPRDHRVRRVLITDGGRAIVQQLLSTRPQMDRAPLERLALDDLRALAQGLGALLAVMKEERPRG</sequence>
<dbReference type="GO" id="GO:0006950">
    <property type="term" value="P:response to stress"/>
    <property type="evidence" value="ECO:0007669"/>
    <property type="project" value="TreeGrafter"/>
</dbReference>
<dbReference type="PANTHER" id="PTHR33164">
    <property type="entry name" value="TRANSCRIPTIONAL REGULATOR, MARR FAMILY"/>
    <property type="match status" value="1"/>
</dbReference>
<dbReference type="GO" id="GO:0003700">
    <property type="term" value="F:DNA-binding transcription factor activity"/>
    <property type="evidence" value="ECO:0007669"/>
    <property type="project" value="InterPro"/>
</dbReference>
<evidence type="ECO:0000259" key="1">
    <source>
        <dbReference type="PROSITE" id="PS50995"/>
    </source>
</evidence>
<feature type="domain" description="HTH marR-type" evidence="1">
    <location>
        <begin position="10"/>
        <end position="148"/>
    </location>
</feature>
<evidence type="ECO:0000313" key="3">
    <source>
        <dbReference type="Proteomes" id="UP000671914"/>
    </source>
</evidence>
<dbReference type="Gene3D" id="1.10.10.10">
    <property type="entry name" value="Winged helix-like DNA-binding domain superfamily/Winged helix DNA-binding domain"/>
    <property type="match status" value="1"/>
</dbReference>
<name>A0A975IPT0_9MICO</name>
<dbReference type="SUPFAM" id="SSF46785">
    <property type="entry name" value="Winged helix' DNA-binding domain"/>
    <property type="match status" value="1"/>
</dbReference>
<dbReference type="SMART" id="SM00347">
    <property type="entry name" value="HTH_MARR"/>
    <property type="match status" value="1"/>
</dbReference>
<keyword evidence="3" id="KW-1185">Reference proteome</keyword>
<dbReference type="InterPro" id="IPR039422">
    <property type="entry name" value="MarR/SlyA-like"/>
</dbReference>
<dbReference type="InterPro" id="IPR036390">
    <property type="entry name" value="WH_DNA-bd_sf"/>
</dbReference>
<dbReference type="KEGG" id="aarc:G127AT_07190"/>
<evidence type="ECO:0000313" key="2">
    <source>
        <dbReference type="EMBL" id="QTX05963.1"/>
    </source>
</evidence>
<accession>A0A975IPT0</accession>
<organism evidence="2 3">
    <name type="scientific">Agromyces archimandritae</name>
    <dbReference type="NCBI Taxonomy" id="2781962"/>
    <lineage>
        <taxon>Bacteria</taxon>
        <taxon>Bacillati</taxon>
        <taxon>Actinomycetota</taxon>
        <taxon>Actinomycetes</taxon>
        <taxon>Micrococcales</taxon>
        <taxon>Microbacteriaceae</taxon>
        <taxon>Agromyces</taxon>
    </lineage>
</organism>
<dbReference type="AlphaFoldDB" id="A0A975IPT0"/>
<dbReference type="PROSITE" id="PS50995">
    <property type="entry name" value="HTH_MARR_2"/>
    <property type="match status" value="1"/>
</dbReference>
<proteinExistence type="predicted"/>